<evidence type="ECO:0000313" key="1">
    <source>
        <dbReference type="EMBL" id="KTD06987.1"/>
    </source>
</evidence>
<organism evidence="1 2">
    <name type="scientific">Legionella jamestowniensis</name>
    <dbReference type="NCBI Taxonomy" id="455"/>
    <lineage>
        <taxon>Bacteria</taxon>
        <taxon>Pseudomonadati</taxon>
        <taxon>Pseudomonadota</taxon>
        <taxon>Gammaproteobacteria</taxon>
        <taxon>Legionellales</taxon>
        <taxon>Legionellaceae</taxon>
        <taxon>Legionella</taxon>
    </lineage>
</organism>
<dbReference type="RefSeq" id="WP_058449207.1">
    <property type="nucleotide sequence ID" value="NZ_CAAAJF010000010.1"/>
</dbReference>
<dbReference type="EMBL" id="LNYG01000013">
    <property type="protein sequence ID" value="KTD06987.1"/>
    <property type="molecule type" value="Genomic_DNA"/>
</dbReference>
<dbReference type="PATRIC" id="fig|455.5.peg.1250"/>
<dbReference type="STRING" id="455.Ljam_1182"/>
<reference evidence="1 2" key="1">
    <citation type="submission" date="2015-11" db="EMBL/GenBank/DDBJ databases">
        <title>Genomic analysis of 38 Legionella species identifies large and diverse effector repertoires.</title>
        <authorList>
            <person name="Burstein D."/>
            <person name="Amaro F."/>
            <person name="Zusman T."/>
            <person name="Lifshitz Z."/>
            <person name="Cohen O."/>
            <person name="Gilbert J.A."/>
            <person name="Pupko T."/>
            <person name="Shuman H.A."/>
            <person name="Segal G."/>
        </authorList>
    </citation>
    <scope>NUCLEOTIDE SEQUENCE [LARGE SCALE GENOMIC DNA]</scope>
    <source>
        <strain evidence="1 2">JA-26-G1-E2</strain>
    </source>
</reference>
<evidence type="ECO:0000313" key="2">
    <source>
        <dbReference type="Proteomes" id="UP000054715"/>
    </source>
</evidence>
<sequence>MNVKSRLSLLFLVVGIVNTALALTVNQWKLSPDGLGPIKIGMELKEVAKIKGLQLSGNKPDAYESERCYTETLKGVKHVLLMISNDKVVRISISSPKIYTSKGTHIGDSEAKVQALYSDKLAVEKHRYEEKGHYLTFVVKQPQERAIRFETDGKKITRIYAGQAPEVYYVEDCL</sequence>
<dbReference type="AlphaFoldDB" id="A0A0W0UGD9"/>
<gene>
    <name evidence="1" type="ORF">Ljam_1182</name>
</gene>
<protein>
    <submittedName>
        <fullName evidence="1">Uncharacterized protein</fullName>
    </submittedName>
</protein>
<dbReference type="Proteomes" id="UP000054715">
    <property type="component" value="Unassembled WGS sequence"/>
</dbReference>
<name>A0A0W0UGD9_9GAMM</name>
<accession>A0A0W0UGD9</accession>
<proteinExistence type="predicted"/>
<comment type="caution">
    <text evidence="1">The sequence shown here is derived from an EMBL/GenBank/DDBJ whole genome shotgun (WGS) entry which is preliminary data.</text>
</comment>
<dbReference type="OrthoDB" id="5193828at2"/>